<feature type="region of interest" description="Disordered" evidence="5">
    <location>
        <begin position="221"/>
        <end position="255"/>
    </location>
</feature>
<keyword evidence="3" id="KW-0862">Zinc</keyword>
<evidence type="ECO:0000256" key="1">
    <source>
        <dbReference type="ARBA" id="ARBA00022723"/>
    </source>
</evidence>
<dbReference type="PROSITE" id="PS51257">
    <property type="entry name" value="PROKAR_LIPOPROTEIN"/>
    <property type="match status" value="1"/>
</dbReference>
<reference evidence="7 8" key="1">
    <citation type="journal article" date="2018" name="Plant J.">
        <title>Genome sequences of Chlorella sorokiniana UTEX 1602 and Micractinium conductrix SAG 241.80: implications to maltose excretion by a green alga.</title>
        <authorList>
            <person name="Arriola M.B."/>
            <person name="Velmurugan N."/>
            <person name="Zhang Y."/>
            <person name="Plunkett M.H."/>
            <person name="Hondzo H."/>
            <person name="Barney B.M."/>
        </authorList>
    </citation>
    <scope>NUCLEOTIDE SEQUENCE [LARGE SCALE GENOMIC DNA]</scope>
    <source>
        <strain evidence="8">UTEX 1602</strain>
    </source>
</reference>
<dbReference type="Proteomes" id="UP000239899">
    <property type="component" value="Unassembled WGS sequence"/>
</dbReference>
<keyword evidence="8" id="KW-1185">Reference proteome</keyword>
<dbReference type="InterPro" id="IPR002893">
    <property type="entry name" value="Znf_MYND"/>
</dbReference>
<dbReference type="Pfam" id="PF01753">
    <property type="entry name" value="zf-MYND"/>
    <property type="match status" value="1"/>
</dbReference>
<evidence type="ECO:0000313" key="7">
    <source>
        <dbReference type="EMBL" id="PRW60340.1"/>
    </source>
</evidence>
<name>A0A2P6U214_CHLSO</name>
<protein>
    <recommendedName>
        <fullName evidence="6">MYND-type domain-containing protein</fullName>
    </recommendedName>
</protein>
<proteinExistence type="predicted"/>
<dbReference type="Gene3D" id="6.10.140.2220">
    <property type="match status" value="1"/>
</dbReference>
<keyword evidence="2 4" id="KW-0863">Zinc-finger</keyword>
<accession>A0A2P6U214</accession>
<dbReference type="GO" id="GO:0008270">
    <property type="term" value="F:zinc ion binding"/>
    <property type="evidence" value="ECO:0007669"/>
    <property type="project" value="UniProtKB-KW"/>
</dbReference>
<feature type="domain" description="MYND-type" evidence="6">
    <location>
        <begin position="624"/>
        <end position="673"/>
    </location>
</feature>
<dbReference type="SUPFAM" id="SSF144232">
    <property type="entry name" value="HIT/MYND zinc finger-like"/>
    <property type="match status" value="1"/>
</dbReference>
<sequence>MRQASTGRVSIQLLTHVLAGVNAAYGCAVLACTMRELEPQSAFAIGAACSVVLGPGAALLVPALQSQPPEMVLELCKAQLGAVMMFATDLLRPSRHPRAAAAFASSTAKPTVLLPWLAALCQAMICLHSGTPLGQRNMMQGVETLGGLPSILWHASLSAAAARRVHGPGGAAAVQHAAAVVEVLPLPRPDGMPVRKFMQMHRSALMLLNVCCQLQLWGAPKEGGSRSSGGGEIDRGSAAGPSSGSGIGGGGSDSSAQQQEAAWRLVALVPRLAATLLALAGDPYGSTAFTEGSNAWVDELNSAYMSTALALHLLGVLQQQPASAAQLVSWAAAAAAGSHLLALLMQTDSAIQQLEQQPGGDAPVANGAQQLTNMLLLQLWRSMPGLAQVPAGSPEEHVQLAARLYEVHSAACRLAHFAVCCCGGKAATVWTDLLEGLTSTWSRLSSAVLLMEGGSEMAGLQAAMPGASAAHLHAVLVVAGAAMEELRGCDWPAALREGLAVAVQQCSVHANAALDGSVAAELDALVARLAEVSSPLELASQLLCPLAEAAAHSSGLAAALASGSALGRMPQVAEQMAGSGDVEAAQWASKLLSALERAIGELPAQTAKQQLVVAQAAATLSCAYLRCANVAGQGGTAAGQGVGSMRCSARRAVWYCGTACSHSDWRAGHKRVCKALAMERQAAKAARAAAAAAAAVAASS</sequence>
<dbReference type="EMBL" id="LHPG02000002">
    <property type="protein sequence ID" value="PRW60340.1"/>
    <property type="molecule type" value="Genomic_DNA"/>
</dbReference>
<dbReference type="AlphaFoldDB" id="A0A2P6U214"/>
<evidence type="ECO:0000256" key="4">
    <source>
        <dbReference type="PROSITE-ProRule" id="PRU00134"/>
    </source>
</evidence>
<evidence type="ECO:0000256" key="3">
    <source>
        <dbReference type="ARBA" id="ARBA00022833"/>
    </source>
</evidence>
<feature type="compositionally biased region" description="Gly residues" evidence="5">
    <location>
        <begin position="243"/>
        <end position="252"/>
    </location>
</feature>
<comment type="caution">
    <text evidence="7">The sequence shown here is derived from an EMBL/GenBank/DDBJ whole genome shotgun (WGS) entry which is preliminary data.</text>
</comment>
<evidence type="ECO:0000313" key="8">
    <source>
        <dbReference type="Proteomes" id="UP000239899"/>
    </source>
</evidence>
<dbReference type="OrthoDB" id="265717at2759"/>
<dbReference type="PROSITE" id="PS50865">
    <property type="entry name" value="ZF_MYND_2"/>
    <property type="match status" value="1"/>
</dbReference>
<evidence type="ECO:0000256" key="2">
    <source>
        <dbReference type="ARBA" id="ARBA00022771"/>
    </source>
</evidence>
<evidence type="ECO:0000259" key="6">
    <source>
        <dbReference type="PROSITE" id="PS50865"/>
    </source>
</evidence>
<gene>
    <name evidence="7" type="ORF">C2E21_1283</name>
</gene>
<evidence type="ECO:0000256" key="5">
    <source>
        <dbReference type="SAM" id="MobiDB-lite"/>
    </source>
</evidence>
<organism evidence="7 8">
    <name type="scientific">Chlorella sorokiniana</name>
    <name type="common">Freshwater green alga</name>
    <dbReference type="NCBI Taxonomy" id="3076"/>
    <lineage>
        <taxon>Eukaryota</taxon>
        <taxon>Viridiplantae</taxon>
        <taxon>Chlorophyta</taxon>
        <taxon>core chlorophytes</taxon>
        <taxon>Trebouxiophyceae</taxon>
        <taxon>Chlorellales</taxon>
        <taxon>Chlorellaceae</taxon>
        <taxon>Chlorella clade</taxon>
        <taxon>Chlorella</taxon>
    </lineage>
</organism>
<keyword evidence="1" id="KW-0479">Metal-binding</keyword>